<dbReference type="AlphaFoldDB" id="A0A7U6GEY2"/>
<proteinExistence type="predicted"/>
<dbReference type="InterPro" id="IPR036397">
    <property type="entry name" value="RNaseH_sf"/>
</dbReference>
<dbReference type="SUPFAM" id="SSF53098">
    <property type="entry name" value="Ribonuclease H-like"/>
    <property type="match status" value="1"/>
</dbReference>
<dbReference type="Gene3D" id="3.30.420.10">
    <property type="entry name" value="Ribonuclease H-like superfamily/Ribonuclease H"/>
    <property type="match status" value="1"/>
</dbReference>
<evidence type="ECO:0000259" key="1">
    <source>
        <dbReference type="PROSITE" id="PS50994"/>
    </source>
</evidence>
<accession>A0A7U6GEY2</accession>
<reference evidence="2 3" key="1">
    <citation type="submission" date="2011-01" db="EMBL/GenBank/DDBJ databases">
        <title>Whole genome sequence of Caldisericum exile AZM16c01.</title>
        <authorList>
            <person name="Narita-Yamada S."/>
            <person name="Kawakoshi A."/>
            <person name="Nakamura S."/>
            <person name="Sasagawa M."/>
            <person name="Fukada J."/>
            <person name="Sekine M."/>
            <person name="Kato Y."/>
            <person name="Fukai R."/>
            <person name="Sasaki K."/>
            <person name="Hanamaki A."/>
            <person name="Narita H."/>
            <person name="Konno Y."/>
            <person name="Mori K."/>
            <person name="Yamazaki S."/>
            <person name="Suzuki K."/>
            <person name="Fujita N."/>
        </authorList>
    </citation>
    <scope>NUCLEOTIDE SEQUENCE [LARGE SCALE GENOMIC DNA]</scope>
    <source>
        <strain evidence="3">DSM 21853 / NBRC 104410 / AZM16c01</strain>
    </source>
</reference>
<evidence type="ECO:0000313" key="3">
    <source>
        <dbReference type="Proteomes" id="UP000004793"/>
    </source>
</evidence>
<dbReference type="InterPro" id="IPR001584">
    <property type="entry name" value="Integrase_cat-core"/>
</dbReference>
<dbReference type="RefSeq" id="WP_014453554.1">
    <property type="nucleotide sequence ID" value="NC_017096.1"/>
</dbReference>
<dbReference type="Pfam" id="PF00665">
    <property type="entry name" value="rve"/>
    <property type="match status" value="1"/>
</dbReference>
<organism evidence="2 3">
    <name type="scientific">Caldisericum exile (strain DSM 21853 / NBRC 104410 / AZM16c01)</name>
    <dbReference type="NCBI Taxonomy" id="511051"/>
    <lineage>
        <taxon>Bacteria</taxon>
        <taxon>Pseudomonadati</taxon>
        <taxon>Caldisericota/Cryosericota group</taxon>
        <taxon>Caldisericota</taxon>
        <taxon>Caldisericia</taxon>
        <taxon>Caldisericales</taxon>
        <taxon>Caldisericaceae</taxon>
        <taxon>Caldisericum</taxon>
    </lineage>
</organism>
<dbReference type="Proteomes" id="UP000004793">
    <property type="component" value="Chromosome"/>
</dbReference>
<dbReference type="KEGG" id="cex:CSE_10260"/>
<dbReference type="InterPro" id="IPR012337">
    <property type="entry name" value="RNaseH-like_sf"/>
</dbReference>
<dbReference type="GO" id="GO:0015074">
    <property type="term" value="P:DNA integration"/>
    <property type="evidence" value="ECO:0007669"/>
    <property type="project" value="InterPro"/>
</dbReference>
<protein>
    <submittedName>
        <fullName evidence="2">Transposase for insertion sequence element</fullName>
    </submittedName>
</protein>
<feature type="domain" description="Integrase catalytic" evidence="1">
    <location>
        <begin position="204"/>
        <end position="384"/>
    </location>
</feature>
<gene>
    <name evidence="2" type="ordered locus">CSE_10260</name>
</gene>
<evidence type="ECO:0000313" key="2">
    <source>
        <dbReference type="EMBL" id="BAL81152.1"/>
    </source>
</evidence>
<dbReference type="PROSITE" id="PS50994">
    <property type="entry name" value="INTEGRASE"/>
    <property type="match status" value="1"/>
</dbReference>
<dbReference type="GO" id="GO:0003676">
    <property type="term" value="F:nucleic acid binding"/>
    <property type="evidence" value="ECO:0007669"/>
    <property type="project" value="InterPro"/>
</dbReference>
<dbReference type="OrthoDB" id="9798664at2"/>
<sequence length="458" mass="54131">MKKVEEVLKKLKEGGFMSLSLKERKAVIREEAAIYKKLTKKEKSRMLDEFVKLTGYSRCYASYVLRTYGSKVVVDLENGKRTVFIGDDLYSGKGLKIRKRKRERVYGEEVFNALVYLWKMSDYLCGKRLNVYMKEIIPILENFNEFPYSKEIKEKLLSISPATIDRLLKKEKDKFKLKMKGKTLTKPGTLLKHSIPIRTFSEWNEKEPGFVEVDLVGHDGGNLRGEFLYSLDVTDIHTGWTETKAIKNKAQIWTFNALKEIGKRFPFSIKGIDSDNGSEFINAHLLNYCEKEHITFTRARPYRKNDNCFVEQKNYSVVRRAVGYIRYDTDEELKIMNELYNTLRLYTNFFLPSMKLKEKTRIGSKVLKKYDKPKTPYQRILECELVSEEIKKNLRRMYETLNPLLLKRDLDKISKELSKAYDKKIRKMERKEKEERKSYTDFPLTQNNFIYNLDEATR</sequence>
<dbReference type="EMBL" id="AP012051">
    <property type="protein sequence ID" value="BAL81152.1"/>
    <property type="molecule type" value="Genomic_DNA"/>
</dbReference>
<name>A0A7U6GEY2_CALEA</name>
<keyword evidence="3" id="KW-1185">Reference proteome</keyword>